<dbReference type="CDD" id="cd01650">
    <property type="entry name" value="RT_nLTR_like"/>
    <property type="match status" value="1"/>
</dbReference>
<evidence type="ECO:0000313" key="2">
    <source>
        <dbReference type="EMBL" id="SPC87308.1"/>
    </source>
</evidence>
<dbReference type="SUPFAM" id="SSF56672">
    <property type="entry name" value="DNA/RNA polymerases"/>
    <property type="match status" value="1"/>
</dbReference>
<dbReference type="Pfam" id="PF13966">
    <property type="entry name" value="zf-RVT"/>
    <property type="match status" value="1"/>
</dbReference>
<dbReference type="InterPro" id="IPR026960">
    <property type="entry name" value="RVT-Znf"/>
</dbReference>
<organism evidence="2">
    <name type="scientific">Fagus sylvatica</name>
    <name type="common">Beechnut</name>
    <dbReference type="NCBI Taxonomy" id="28930"/>
    <lineage>
        <taxon>Eukaryota</taxon>
        <taxon>Viridiplantae</taxon>
        <taxon>Streptophyta</taxon>
        <taxon>Embryophyta</taxon>
        <taxon>Tracheophyta</taxon>
        <taxon>Spermatophyta</taxon>
        <taxon>Magnoliopsida</taxon>
        <taxon>eudicotyledons</taxon>
        <taxon>Gunneridae</taxon>
        <taxon>Pentapetalae</taxon>
        <taxon>rosids</taxon>
        <taxon>fabids</taxon>
        <taxon>Fagales</taxon>
        <taxon>Fagaceae</taxon>
        <taxon>Fagus</taxon>
    </lineage>
</organism>
<proteinExistence type="predicted"/>
<dbReference type="PROSITE" id="PS50878">
    <property type="entry name" value="RT_POL"/>
    <property type="match status" value="1"/>
</dbReference>
<sequence>MAVQRFNNPFISLDSRLKSGTPGILCKLDLEKAYDHVNWGFLLYVLRRCGFSNKWRNWIYYCISTVRFSVLFNGSSCGFIGSSRGVRQGDPLSPLLFVLIMEAMSRMMDKAIIGSLLSGFTVGTEESSTLQVSHLLFADDTLIFCAAEPNQILNLRYLLTWFEAISGLKVNLAKSELVPVGDVPHIEDLAAILECRNASLPLKYLGLPLGAKFKAQTIWDGSVGNNGEKIGWMEENNGGLAVRNLTMFNAALLGKWLWRYGCERDALWRRVIEMKYGSEVGGWCTAHSRAPYGVSLWKHISKGWDKFSKYIRFEVGEGRQLRFWHDLWCGETILREAYPDLYRIARNKDALVANHLQVCNATTLWNLDFIRESQDWEIDSISSLLNLLYSTKVKGSGVDTICWMPKTQKGFQVSSYYRVLTRRGVCCFPWRSIWKSKAPSRVCFFVWVASLGKILTADNLQRRNIIMVSWCCLCKINGETADHVLLHCPYAKEVWDMVFGMFGVHWVMPRKTIDLLACWQGSFGRHQHFEIWKCIPHCLMWCLWRERNSRSFEGIEKNVADLKLLVLRTLFEWVSASCHFPCTTFLEFLDLCSFQV</sequence>
<gene>
    <name evidence="2" type="ORF">FSB_LOCUS15190</name>
</gene>
<dbReference type="EMBL" id="OIVN01000912">
    <property type="protein sequence ID" value="SPC87308.1"/>
    <property type="molecule type" value="Genomic_DNA"/>
</dbReference>
<dbReference type="InterPro" id="IPR000477">
    <property type="entry name" value="RT_dom"/>
</dbReference>
<dbReference type="AlphaFoldDB" id="A0A2N9FJI3"/>
<dbReference type="PANTHER" id="PTHR33116:SF78">
    <property type="entry name" value="OS12G0587133 PROTEIN"/>
    <property type="match status" value="1"/>
</dbReference>
<protein>
    <recommendedName>
        <fullName evidence="1">Reverse transcriptase domain-containing protein</fullName>
    </recommendedName>
</protein>
<name>A0A2N9FJI3_FAGSY</name>
<accession>A0A2N9FJI3</accession>
<reference evidence="2" key="1">
    <citation type="submission" date="2018-02" db="EMBL/GenBank/DDBJ databases">
        <authorList>
            <person name="Cohen D.B."/>
            <person name="Kent A.D."/>
        </authorList>
    </citation>
    <scope>NUCLEOTIDE SEQUENCE</scope>
</reference>
<dbReference type="InterPro" id="IPR043502">
    <property type="entry name" value="DNA/RNA_pol_sf"/>
</dbReference>
<evidence type="ECO:0000259" key="1">
    <source>
        <dbReference type="PROSITE" id="PS50878"/>
    </source>
</evidence>
<feature type="domain" description="Reverse transcriptase" evidence="1">
    <location>
        <begin position="1"/>
        <end position="209"/>
    </location>
</feature>
<dbReference type="PANTHER" id="PTHR33116">
    <property type="entry name" value="REVERSE TRANSCRIPTASE ZINC-BINDING DOMAIN-CONTAINING PROTEIN-RELATED-RELATED"/>
    <property type="match status" value="1"/>
</dbReference>
<dbReference type="Pfam" id="PF00078">
    <property type="entry name" value="RVT_1"/>
    <property type="match status" value="1"/>
</dbReference>